<dbReference type="AlphaFoldDB" id="G8LXQ5"/>
<reference evidence="2" key="1">
    <citation type="submission" date="2011-12" db="EMBL/GenBank/DDBJ databases">
        <title>Complete sequence of Clostridium clariflavum DSM 19732.</title>
        <authorList>
            <consortium name="US DOE Joint Genome Institute"/>
            <person name="Lucas S."/>
            <person name="Han J."/>
            <person name="Lapidus A."/>
            <person name="Cheng J.-F."/>
            <person name="Goodwin L."/>
            <person name="Pitluck S."/>
            <person name="Peters L."/>
            <person name="Teshima H."/>
            <person name="Detter J.C."/>
            <person name="Han C."/>
            <person name="Tapia R."/>
            <person name="Land M."/>
            <person name="Hauser L."/>
            <person name="Kyrpides N."/>
            <person name="Ivanova N."/>
            <person name="Pagani I."/>
            <person name="Kitzmiller T."/>
            <person name="Lynd L."/>
            <person name="Izquierdo J."/>
            <person name="Woyke T."/>
        </authorList>
    </citation>
    <scope>NUCLEOTIDE SEQUENCE [LARGE SCALE GENOMIC DNA]</scope>
    <source>
        <strain evidence="2">DSM 19732 / NBRC 101661 / EBR45</strain>
    </source>
</reference>
<dbReference type="OrthoDB" id="2666435at2"/>
<dbReference type="EMBL" id="CP003065">
    <property type="protein sequence ID" value="AEV68808.1"/>
    <property type="molecule type" value="Genomic_DNA"/>
</dbReference>
<dbReference type="RefSeq" id="WP_014255387.1">
    <property type="nucleotide sequence ID" value="NC_016627.1"/>
</dbReference>
<dbReference type="STRING" id="720554.Clocl_2216"/>
<accession>G8LXQ5</accession>
<gene>
    <name evidence="1" type="ordered locus">Clocl_2216</name>
</gene>
<protein>
    <submittedName>
        <fullName evidence="1">Uncharacterized protein</fullName>
    </submittedName>
</protein>
<dbReference type="eggNOG" id="ENOG50332S8">
    <property type="taxonomic scope" value="Bacteria"/>
</dbReference>
<sequence precursor="true">MLFKQKPKLIVILALSIVLVSACSVFLIHKNRSAYTPAIDESFTPSADITYSPSVNAINTPSADVTYIPATDVYEFPITADKTPDEWKELEDYSEKLAVLQIPEDVLATISTKGLFETCLNYPFIINMLMFNYYQDAFDSLCSFNGLQELLKRSDAGSIILSYYKSIDFNNLEKYSNFPSCFITYIEMMLAQDSILSGMEPSERKELLDLALKKHKKNASSLTDIWIGRILKIESKEFQEYLKQNPKDKEFIDRVPVVSTPPDWDKIVEKFVR</sequence>
<proteinExistence type="predicted"/>
<dbReference type="KEGG" id="ccl:Clocl_2216"/>
<name>G8LXQ5_ACECE</name>
<evidence type="ECO:0000313" key="1">
    <source>
        <dbReference type="EMBL" id="AEV68808.1"/>
    </source>
</evidence>
<dbReference type="HOGENOM" id="CLU_1018215_0_0_9"/>
<reference evidence="1 2" key="2">
    <citation type="journal article" date="2012" name="Stand. Genomic Sci.">
        <title>Complete Genome Sequence of Clostridium clariflavum DSM 19732.</title>
        <authorList>
            <person name="Izquierdo J.A."/>
            <person name="Goodwin L."/>
            <person name="Davenport K.W."/>
            <person name="Teshima H."/>
            <person name="Bruce D."/>
            <person name="Detter C."/>
            <person name="Tapia R."/>
            <person name="Han S."/>
            <person name="Land M."/>
            <person name="Hauser L."/>
            <person name="Jeffries C.D."/>
            <person name="Han J."/>
            <person name="Pitluck S."/>
            <person name="Nolan M."/>
            <person name="Chen A."/>
            <person name="Huntemann M."/>
            <person name="Mavromatis K."/>
            <person name="Mikhailova N."/>
            <person name="Liolios K."/>
            <person name="Woyke T."/>
            <person name="Lynd L.R."/>
        </authorList>
    </citation>
    <scope>NUCLEOTIDE SEQUENCE [LARGE SCALE GENOMIC DNA]</scope>
    <source>
        <strain evidence="2">DSM 19732 / NBRC 101661 / EBR45</strain>
    </source>
</reference>
<organism evidence="1 2">
    <name type="scientific">Acetivibrio clariflavus (strain DSM 19732 / NBRC 101661 / EBR45)</name>
    <name type="common">Clostridium clariflavum</name>
    <dbReference type="NCBI Taxonomy" id="720554"/>
    <lineage>
        <taxon>Bacteria</taxon>
        <taxon>Bacillati</taxon>
        <taxon>Bacillota</taxon>
        <taxon>Clostridia</taxon>
        <taxon>Eubacteriales</taxon>
        <taxon>Oscillospiraceae</taxon>
        <taxon>Acetivibrio</taxon>
    </lineage>
</organism>
<dbReference type="PROSITE" id="PS51257">
    <property type="entry name" value="PROKAR_LIPOPROTEIN"/>
    <property type="match status" value="1"/>
</dbReference>
<keyword evidence="2" id="KW-1185">Reference proteome</keyword>
<dbReference type="Proteomes" id="UP000005435">
    <property type="component" value="Chromosome"/>
</dbReference>
<evidence type="ECO:0000313" key="2">
    <source>
        <dbReference type="Proteomes" id="UP000005435"/>
    </source>
</evidence>